<dbReference type="Gene3D" id="3.30.2350.10">
    <property type="entry name" value="Pseudouridine synthase"/>
    <property type="match status" value="1"/>
</dbReference>
<dbReference type="AlphaFoldDB" id="A0A1F6BM40"/>
<dbReference type="STRING" id="1798468.A2110_00525"/>
<reference evidence="4 5" key="1">
    <citation type="journal article" date="2016" name="Nat. Commun.">
        <title>Thousands of microbial genomes shed light on interconnected biogeochemical processes in an aquifer system.</title>
        <authorList>
            <person name="Anantharaman K."/>
            <person name="Brown C.T."/>
            <person name="Hug L.A."/>
            <person name="Sharon I."/>
            <person name="Castelle C.J."/>
            <person name="Probst A.J."/>
            <person name="Thomas B.C."/>
            <person name="Singh A."/>
            <person name="Wilkins M.J."/>
            <person name="Karaoz U."/>
            <person name="Brodie E.L."/>
            <person name="Williams K.H."/>
            <person name="Hubbard S.S."/>
            <person name="Banfield J.F."/>
        </authorList>
    </citation>
    <scope>NUCLEOTIDE SEQUENCE [LARGE SCALE GENOMIC DNA]</scope>
</reference>
<dbReference type="Pfam" id="PF00849">
    <property type="entry name" value="PseudoU_synth_2"/>
    <property type="match status" value="1"/>
</dbReference>
<accession>A0A1F6BM40</accession>
<dbReference type="InterPro" id="IPR020103">
    <property type="entry name" value="PsdUridine_synth_cat_dom_sf"/>
</dbReference>
<sequence>MAKNASPTLIYEEGGFLAVGKPAGTLTHPINASGSEKTLVDWVLERYPEVRKVGDNPILRPGIVHRLDRETSGILIVARSQDFFDYFKGLLQTGGVKKTYRALLWGKLPESGVIDVPIGLKSGTTRRTTRGRKQKMVKSAVTEYRALAYLSHDSLSFTLAELRPRTGRTHQLRVHMAHIGHPVLGDAMYGKREAPFPVPRQMLHAETLEFALPEGKRIRLEMPIPEDFENVLALLEKS</sequence>
<dbReference type="InterPro" id="IPR050188">
    <property type="entry name" value="RluA_PseudoU_synthase"/>
</dbReference>
<dbReference type="GO" id="GO:0009982">
    <property type="term" value="F:pseudouridine synthase activity"/>
    <property type="evidence" value="ECO:0007669"/>
    <property type="project" value="InterPro"/>
</dbReference>
<dbReference type="CDD" id="cd02869">
    <property type="entry name" value="PseudoU_synth_RluA_like"/>
    <property type="match status" value="1"/>
</dbReference>
<dbReference type="PANTHER" id="PTHR21600:SF44">
    <property type="entry name" value="RIBOSOMAL LARGE SUBUNIT PSEUDOURIDINE SYNTHASE D"/>
    <property type="match status" value="1"/>
</dbReference>
<dbReference type="GO" id="GO:0003723">
    <property type="term" value="F:RNA binding"/>
    <property type="evidence" value="ECO:0007669"/>
    <property type="project" value="InterPro"/>
</dbReference>
<dbReference type="GO" id="GO:0140098">
    <property type="term" value="F:catalytic activity, acting on RNA"/>
    <property type="evidence" value="ECO:0007669"/>
    <property type="project" value="UniProtKB-ARBA"/>
</dbReference>
<dbReference type="PROSITE" id="PS01129">
    <property type="entry name" value="PSI_RLU"/>
    <property type="match status" value="1"/>
</dbReference>
<comment type="similarity">
    <text evidence="1">Belongs to the pseudouridine synthase RluA family.</text>
</comment>
<name>A0A1F6BM40_9BACT</name>
<comment type="caution">
    <text evidence="4">The sequence shown here is derived from an EMBL/GenBank/DDBJ whole genome shotgun (WGS) entry which is preliminary data.</text>
</comment>
<proteinExistence type="inferred from homology"/>
<dbReference type="InterPro" id="IPR006224">
    <property type="entry name" value="PsdUridine_synth_RluA-like_CS"/>
</dbReference>
<evidence type="ECO:0000256" key="1">
    <source>
        <dbReference type="ARBA" id="ARBA00010876"/>
    </source>
</evidence>
<gene>
    <name evidence="4" type="ORF">A2110_00525</name>
</gene>
<dbReference type="InterPro" id="IPR006145">
    <property type="entry name" value="PsdUridine_synth_RsuA/RluA"/>
</dbReference>
<dbReference type="Proteomes" id="UP000176273">
    <property type="component" value="Unassembled WGS sequence"/>
</dbReference>
<dbReference type="PANTHER" id="PTHR21600">
    <property type="entry name" value="MITOCHONDRIAL RNA PSEUDOURIDINE SYNTHASE"/>
    <property type="match status" value="1"/>
</dbReference>
<evidence type="ECO:0000259" key="3">
    <source>
        <dbReference type="Pfam" id="PF00849"/>
    </source>
</evidence>
<keyword evidence="2" id="KW-0413">Isomerase</keyword>
<dbReference type="EMBL" id="MFKH01000006">
    <property type="protein sequence ID" value="OGG37617.1"/>
    <property type="molecule type" value="Genomic_DNA"/>
</dbReference>
<dbReference type="GO" id="GO:0000455">
    <property type="term" value="P:enzyme-directed rRNA pseudouridine synthesis"/>
    <property type="evidence" value="ECO:0007669"/>
    <property type="project" value="TreeGrafter"/>
</dbReference>
<organism evidence="4 5">
    <name type="scientific">Candidatus Jorgensenbacteria bacterium GWA1_54_12</name>
    <dbReference type="NCBI Taxonomy" id="1798468"/>
    <lineage>
        <taxon>Bacteria</taxon>
        <taxon>Candidatus Joergenseniibacteriota</taxon>
    </lineage>
</organism>
<feature type="domain" description="Pseudouridine synthase RsuA/RluA-like" evidence="3">
    <location>
        <begin position="16"/>
        <end position="178"/>
    </location>
</feature>
<evidence type="ECO:0000256" key="2">
    <source>
        <dbReference type="ARBA" id="ARBA00023235"/>
    </source>
</evidence>
<protein>
    <recommendedName>
        <fullName evidence="3">Pseudouridine synthase RsuA/RluA-like domain-containing protein</fullName>
    </recommendedName>
</protein>
<evidence type="ECO:0000313" key="5">
    <source>
        <dbReference type="Proteomes" id="UP000176273"/>
    </source>
</evidence>
<evidence type="ECO:0000313" key="4">
    <source>
        <dbReference type="EMBL" id="OGG37617.1"/>
    </source>
</evidence>
<dbReference type="SUPFAM" id="SSF55120">
    <property type="entry name" value="Pseudouridine synthase"/>
    <property type="match status" value="1"/>
</dbReference>